<dbReference type="InterPro" id="IPR002110">
    <property type="entry name" value="Ankyrin_rpt"/>
</dbReference>
<dbReference type="PANTHER" id="PTHR24121:SF21">
    <property type="entry name" value="ANKYRIN REPEAT FAMILY PROTEIN"/>
    <property type="match status" value="1"/>
</dbReference>
<gene>
    <name evidence="2" type="ORF">RJT34_11123</name>
</gene>
<comment type="subcellular location">
    <subcellularLocation>
        <location evidence="1">Cell membrane</location>
        <topology evidence="1">Peripheral membrane protein</topology>
        <orientation evidence="1">Cytoplasmic side</orientation>
    </subcellularLocation>
</comment>
<dbReference type="Proteomes" id="UP001359559">
    <property type="component" value="Unassembled WGS sequence"/>
</dbReference>
<comment type="caution">
    <text evidence="2">The sequence shown here is derived from an EMBL/GenBank/DDBJ whole genome shotgun (WGS) entry which is preliminary data.</text>
</comment>
<name>A0AAN9JLC2_CLITE</name>
<evidence type="ECO:0000256" key="1">
    <source>
        <dbReference type="ARBA" id="ARBA00004413"/>
    </source>
</evidence>
<organism evidence="2 3">
    <name type="scientific">Clitoria ternatea</name>
    <name type="common">Butterfly pea</name>
    <dbReference type="NCBI Taxonomy" id="43366"/>
    <lineage>
        <taxon>Eukaryota</taxon>
        <taxon>Viridiplantae</taxon>
        <taxon>Streptophyta</taxon>
        <taxon>Embryophyta</taxon>
        <taxon>Tracheophyta</taxon>
        <taxon>Spermatophyta</taxon>
        <taxon>Magnoliopsida</taxon>
        <taxon>eudicotyledons</taxon>
        <taxon>Gunneridae</taxon>
        <taxon>Pentapetalae</taxon>
        <taxon>rosids</taxon>
        <taxon>fabids</taxon>
        <taxon>Fabales</taxon>
        <taxon>Fabaceae</taxon>
        <taxon>Papilionoideae</taxon>
        <taxon>50 kb inversion clade</taxon>
        <taxon>NPAAA clade</taxon>
        <taxon>indigoferoid/millettioid clade</taxon>
        <taxon>Phaseoleae</taxon>
        <taxon>Clitoria</taxon>
    </lineage>
</organism>
<evidence type="ECO:0000313" key="2">
    <source>
        <dbReference type="EMBL" id="KAK7300281.1"/>
    </source>
</evidence>
<dbReference type="AlphaFoldDB" id="A0AAN9JLC2"/>
<dbReference type="Gene3D" id="1.25.40.20">
    <property type="entry name" value="Ankyrin repeat-containing domain"/>
    <property type="match status" value="1"/>
</dbReference>
<dbReference type="SUPFAM" id="SSF48403">
    <property type="entry name" value="Ankyrin repeat"/>
    <property type="match status" value="1"/>
</dbReference>
<proteinExistence type="predicted"/>
<evidence type="ECO:0000313" key="3">
    <source>
        <dbReference type="Proteomes" id="UP001359559"/>
    </source>
</evidence>
<dbReference type="GO" id="GO:0005886">
    <property type="term" value="C:plasma membrane"/>
    <property type="evidence" value="ECO:0007669"/>
    <property type="project" value="UniProtKB-SubCell"/>
</dbReference>
<protein>
    <submittedName>
        <fullName evidence="2">Uncharacterized protein</fullName>
    </submittedName>
</protein>
<accession>A0AAN9JLC2</accession>
<dbReference type="SMART" id="SM00248">
    <property type="entry name" value="ANK"/>
    <property type="match status" value="5"/>
</dbReference>
<dbReference type="InterPro" id="IPR036770">
    <property type="entry name" value="Ankyrin_rpt-contain_sf"/>
</dbReference>
<dbReference type="EMBL" id="JAYKXN010000003">
    <property type="protein sequence ID" value="KAK7300281.1"/>
    <property type="molecule type" value="Genomic_DNA"/>
</dbReference>
<reference evidence="2 3" key="1">
    <citation type="submission" date="2024-01" db="EMBL/GenBank/DDBJ databases">
        <title>The genomes of 5 underutilized Papilionoideae crops provide insights into root nodulation and disease resistance.</title>
        <authorList>
            <person name="Yuan L."/>
        </authorList>
    </citation>
    <scope>NUCLEOTIDE SEQUENCE [LARGE SCALE GENOMIC DNA]</scope>
    <source>
        <strain evidence="2">LY-2023</strain>
        <tissue evidence="2">Leaf</tissue>
    </source>
</reference>
<dbReference type="PANTHER" id="PTHR24121">
    <property type="entry name" value="NO MECHANORECEPTOR POTENTIAL C, ISOFORM D-RELATED"/>
    <property type="match status" value="1"/>
</dbReference>
<keyword evidence="3" id="KW-1185">Reference proteome</keyword>
<sequence length="325" mass="37528">MVRIPLIASGDTAFHVAMSANSNTSVEWVQGMIEKNQNLSFIHGHHDMLLVHLAASNGRHRTVQHLNSGNLLDQMTYKDIKRLFFYDHSHEHMCGRSWIRNIPSNSPSSDTIPHKICHWSDHILMCVYNWFNELLEPDQAFYVQQNMEFLRRRGWLPDNTDVRVTIPNDNQVQIIGKNGMPLELDQQRELKDKLYRSVINDEWDHEDLEMVRIPLTANGDTALHVAVIANRKNSVRKLVSLMTSKDLALQNKDGNTALCMAAISWNINFDNDSWFHDSLNEMIKKNRKLPLIPNNHQMLPVHLAASNGHRSIVQELTSEDLLDRY</sequence>